<dbReference type="Gene3D" id="3.40.50.2000">
    <property type="entry name" value="Glycogen Phosphorylase B"/>
    <property type="match status" value="1"/>
</dbReference>
<dbReference type="GO" id="GO:0005829">
    <property type="term" value="C:cytosol"/>
    <property type="evidence" value="ECO:0007669"/>
    <property type="project" value="TreeGrafter"/>
</dbReference>
<keyword evidence="2" id="KW-0808">Transferase</keyword>
<protein>
    <recommendedName>
        <fullName evidence="4">Heptosyltransferase</fullName>
    </recommendedName>
</protein>
<proteinExistence type="predicted"/>
<comment type="caution">
    <text evidence="3">The sequence shown here is derived from an EMBL/GenBank/DDBJ whole genome shotgun (WGS) entry which is preliminary data.</text>
</comment>
<dbReference type="GO" id="GO:0009244">
    <property type="term" value="P:lipopolysaccharide core region biosynthetic process"/>
    <property type="evidence" value="ECO:0007669"/>
    <property type="project" value="TreeGrafter"/>
</dbReference>
<gene>
    <name evidence="3" type="ORF">LCGC14_0401690</name>
</gene>
<dbReference type="InterPro" id="IPR002201">
    <property type="entry name" value="Glyco_trans_9"/>
</dbReference>
<dbReference type="GO" id="GO:0008713">
    <property type="term" value="F:ADP-heptose-lipopolysaccharide heptosyltransferase activity"/>
    <property type="evidence" value="ECO:0007669"/>
    <property type="project" value="TreeGrafter"/>
</dbReference>
<dbReference type="EMBL" id="LAZR01000345">
    <property type="protein sequence ID" value="KKN73356.1"/>
    <property type="molecule type" value="Genomic_DNA"/>
</dbReference>
<evidence type="ECO:0000313" key="3">
    <source>
        <dbReference type="EMBL" id="KKN73356.1"/>
    </source>
</evidence>
<dbReference type="SUPFAM" id="SSF53756">
    <property type="entry name" value="UDP-Glycosyltransferase/glycogen phosphorylase"/>
    <property type="match status" value="1"/>
</dbReference>
<evidence type="ECO:0000256" key="2">
    <source>
        <dbReference type="ARBA" id="ARBA00022679"/>
    </source>
</evidence>
<dbReference type="PANTHER" id="PTHR30160:SF22">
    <property type="entry name" value="LIPOPOLYSACCHARIDE CORE BIOSYNTHESIS PROTEIN"/>
    <property type="match status" value="1"/>
</dbReference>
<accession>A0A0F9VIM7</accession>
<evidence type="ECO:0000256" key="1">
    <source>
        <dbReference type="ARBA" id="ARBA00022676"/>
    </source>
</evidence>
<sequence>MDSKKRGCRGCGSAQADQPPVLELRDGQLVEVKPAQKKRSLLDSAKEMIEVKRGGRVQEKYRAVREMICRHCPEETFDDRGRPTGEKLFRTHLRRPYCGVPWYGKLTKRDVHRLGCGCNLDDKVKWEDSACPRGRWGPGKKFGAGVHTIFDNRSEGTLEGVADVHVMSRDHQPDVTGIGDTLAFLPLMRAYAKANPETRIRYAIMGATEEWARLGYDDLTFEDDGERDHGELDVWGSHTHLAGIDRICVEKGWVRQEYWADRLGVEPEKFKLTPDPEWLLQEKQGLAEPLLEGKPIVGLSPFASMNVQRTWPAHHWLKLLQMLQDEGIYVYLLDGPDQRRTAWFNCERLLGVPAARAVARMSLTTLHIGNDSGMNHLCGLTTSRGLAICGPTRGEQVFGWYGNIETIQAEGWCVGCYWETAKGFALPCKMACEPMWDLKPEAVFQRALQLIAEEDEA</sequence>
<dbReference type="InterPro" id="IPR051199">
    <property type="entry name" value="LPS_LOS_Heptosyltrfase"/>
</dbReference>
<keyword evidence="1" id="KW-0328">Glycosyltransferase</keyword>
<dbReference type="Pfam" id="PF01075">
    <property type="entry name" value="Glyco_transf_9"/>
    <property type="match status" value="1"/>
</dbReference>
<organism evidence="3">
    <name type="scientific">marine sediment metagenome</name>
    <dbReference type="NCBI Taxonomy" id="412755"/>
    <lineage>
        <taxon>unclassified sequences</taxon>
        <taxon>metagenomes</taxon>
        <taxon>ecological metagenomes</taxon>
    </lineage>
</organism>
<name>A0A0F9VIM7_9ZZZZ</name>
<dbReference type="PANTHER" id="PTHR30160">
    <property type="entry name" value="TETRAACYLDISACCHARIDE 4'-KINASE-RELATED"/>
    <property type="match status" value="1"/>
</dbReference>
<evidence type="ECO:0008006" key="4">
    <source>
        <dbReference type="Google" id="ProtNLM"/>
    </source>
</evidence>
<reference evidence="3" key="1">
    <citation type="journal article" date="2015" name="Nature">
        <title>Complex archaea that bridge the gap between prokaryotes and eukaryotes.</title>
        <authorList>
            <person name="Spang A."/>
            <person name="Saw J.H."/>
            <person name="Jorgensen S.L."/>
            <person name="Zaremba-Niedzwiedzka K."/>
            <person name="Martijn J."/>
            <person name="Lind A.E."/>
            <person name="van Eijk R."/>
            <person name="Schleper C."/>
            <person name="Guy L."/>
            <person name="Ettema T.J."/>
        </authorList>
    </citation>
    <scope>NUCLEOTIDE SEQUENCE</scope>
</reference>
<dbReference type="AlphaFoldDB" id="A0A0F9VIM7"/>